<dbReference type="InterPro" id="IPR020084">
    <property type="entry name" value="NUDIX_hydrolase_CS"/>
</dbReference>
<dbReference type="GO" id="GO:0044716">
    <property type="term" value="F:8-oxo-GDP phosphatase activity"/>
    <property type="evidence" value="ECO:0007669"/>
    <property type="project" value="TreeGrafter"/>
</dbReference>
<comment type="cofactor">
    <cofactor evidence="1">
        <name>Mg(2+)</name>
        <dbReference type="ChEBI" id="CHEBI:18420"/>
    </cofactor>
</comment>
<organism evidence="18 19">
    <name type="scientific">Corallococcus terminator</name>
    <dbReference type="NCBI Taxonomy" id="2316733"/>
    <lineage>
        <taxon>Bacteria</taxon>
        <taxon>Pseudomonadati</taxon>
        <taxon>Myxococcota</taxon>
        <taxon>Myxococcia</taxon>
        <taxon>Myxococcales</taxon>
        <taxon>Cystobacterineae</taxon>
        <taxon>Myxococcaceae</taxon>
        <taxon>Corallococcus</taxon>
    </lineage>
</organism>
<evidence type="ECO:0000256" key="1">
    <source>
        <dbReference type="ARBA" id="ARBA00001946"/>
    </source>
</evidence>
<dbReference type="SUPFAM" id="SSF55811">
    <property type="entry name" value="Nudix"/>
    <property type="match status" value="1"/>
</dbReference>
<evidence type="ECO:0000313" key="19">
    <source>
        <dbReference type="Proteomes" id="UP000268094"/>
    </source>
</evidence>
<dbReference type="InterPro" id="IPR000086">
    <property type="entry name" value="NUDIX_hydrolase_dom"/>
</dbReference>
<dbReference type="Pfam" id="PF14815">
    <property type="entry name" value="NUDIX_4"/>
    <property type="match status" value="1"/>
</dbReference>
<evidence type="ECO:0000256" key="16">
    <source>
        <dbReference type="ARBA" id="ARBA00042798"/>
    </source>
</evidence>
<accession>A0A3A8HY98</accession>
<proteinExistence type="inferred from homology"/>
<protein>
    <recommendedName>
        <fullName evidence="13">8-oxo-dGTP diphosphatase</fullName>
        <ecNumber evidence="12">3.6.1.55</ecNumber>
    </recommendedName>
    <alternativeName>
        <fullName evidence="16">7,8-dihydro-8-oxoguanine-triphosphatase</fullName>
    </alternativeName>
    <alternativeName>
        <fullName evidence="15">Mutator protein MutT</fullName>
    </alternativeName>
    <alternativeName>
        <fullName evidence="14">dGTP pyrophosphohydrolase</fullName>
    </alternativeName>
</protein>
<name>A0A3A8HY98_9BACT</name>
<dbReference type="InterPro" id="IPR047127">
    <property type="entry name" value="MutT-like"/>
</dbReference>
<dbReference type="InterPro" id="IPR020476">
    <property type="entry name" value="Nudix_hydrolase"/>
</dbReference>
<evidence type="ECO:0000256" key="10">
    <source>
        <dbReference type="ARBA" id="ARBA00035861"/>
    </source>
</evidence>
<dbReference type="AlphaFoldDB" id="A0A3A8HY98"/>
<keyword evidence="6" id="KW-0227">DNA damage</keyword>
<feature type="domain" description="Nudix hydrolase" evidence="17">
    <location>
        <begin position="4"/>
        <end position="132"/>
    </location>
</feature>
<keyword evidence="9" id="KW-0234">DNA repair</keyword>
<evidence type="ECO:0000256" key="9">
    <source>
        <dbReference type="ARBA" id="ARBA00023204"/>
    </source>
</evidence>
<keyword evidence="5" id="KW-0479">Metal-binding</keyword>
<evidence type="ECO:0000256" key="3">
    <source>
        <dbReference type="ARBA" id="ARBA00022457"/>
    </source>
</evidence>
<evidence type="ECO:0000256" key="13">
    <source>
        <dbReference type="ARBA" id="ARBA00040794"/>
    </source>
</evidence>
<dbReference type="InterPro" id="IPR029119">
    <property type="entry name" value="MutY_C"/>
</dbReference>
<dbReference type="Proteomes" id="UP000268094">
    <property type="component" value="Unassembled WGS sequence"/>
</dbReference>
<reference evidence="19" key="1">
    <citation type="submission" date="2018-09" db="EMBL/GenBank/DDBJ databases">
        <authorList>
            <person name="Livingstone P.G."/>
            <person name="Whitworth D.E."/>
        </authorList>
    </citation>
    <scope>NUCLEOTIDE SEQUENCE [LARGE SCALE GENOMIC DNA]</scope>
    <source>
        <strain evidence="19">CA054A</strain>
    </source>
</reference>
<gene>
    <name evidence="18" type="ORF">D7V88_32635</name>
</gene>
<dbReference type="GO" id="GO:0006260">
    <property type="term" value="P:DNA replication"/>
    <property type="evidence" value="ECO:0007669"/>
    <property type="project" value="UniProtKB-KW"/>
</dbReference>
<dbReference type="RefSeq" id="WP_120544529.1">
    <property type="nucleotide sequence ID" value="NZ_RAVZ01000313.1"/>
</dbReference>
<comment type="catalytic activity">
    <reaction evidence="10">
        <text>8-oxo-dGTP + H2O = 8-oxo-dGMP + diphosphate + H(+)</text>
        <dbReference type="Rhea" id="RHEA:31575"/>
        <dbReference type="ChEBI" id="CHEBI:15377"/>
        <dbReference type="ChEBI" id="CHEBI:15378"/>
        <dbReference type="ChEBI" id="CHEBI:33019"/>
        <dbReference type="ChEBI" id="CHEBI:63224"/>
        <dbReference type="ChEBI" id="CHEBI:77896"/>
        <dbReference type="EC" id="3.6.1.55"/>
    </reaction>
</comment>
<evidence type="ECO:0000256" key="4">
    <source>
        <dbReference type="ARBA" id="ARBA00022705"/>
    </source>
</evidence>
<evidence type="ECO:0000256" key="5">
    <source>
        <dbReference type="ARBA" id="ARBA00022723"/>
    </source>
</evidence>
<evidence type="ECO:0000256" key="12">
    <source>
        <dbReference type="ARBA" id="ARBA00038905"/>
    </source>
</evidence>
<evidence type="ECO:0000313" key="18">
    <source>
        <dbReference type="EMBL" id="RKG76137.1"/>
    </source>
</evidence>
<sequence>MTRRHVRVVGAMLQNEMGRYLITQRPPKASLPLLWEFPGGRVEEGEDDATALARELQEEMGVRIVVLEQVMHTHHEYPTYDIDFRVFRCQLSESGAEIHHLRVHDHRWVALEEMGQYRFPDADAKTLARLLDLDH</sequence>
<evidence type="ECO:0000256" key="6">
    <source>
        <dbReference type="ARBA" id="ARBA00022763"/>
    </source>
</evidence>
<comment type="catalytic activity">
    <reaction evidence="11">
        <text>8-oxo-GTP + H2O = 8-oxo-GMP + diphosphate + H(+)</text>
        <dbReference type="Rhea" id="RHEA:67616"/>
        <dbReference type="ChEBI" id="CHEBI:15377"/>
        <dbReference type="ChEBI" id="CHEBI:15378"/>
        <dbReference type="ChEBI" id="CHEBI:33019"/>
        <dbReference type="ChEBI" id="CHEBI:143553"/>
        <dbReference type="ChEBI" id="CHEBI:145694"/>
    </reaction>
</comment>
<keyword evidence="7 18" id="KW-0378">Hydrolase</keyword>
<keyword evidence="4" id="KW-0235">DNA replication</keyword>
<evidence type="ECO:0000256" key="14">
    <source>
        <dbReference type="ARBA" id="ARBA00041592"/>
    </source>
</evidence>
<evidence type="ECO:0000256" key="7">
    <source>
        <dbReference type="ARBA" id="ARBA00022801"/>
    </source>
</evidence>
<evidence type="ECO:0000256" key="2">
    <source>
        <dbReference type="ARBA" id="ARBA00005582"/>
    </source>
</evidence>
<dbReference type="PRINTS" id="PR00502">
    <property type="entry name" value="NUDIXFAMILY"/>
</dbReference>
<dbReference type="GO" id="GO:0008413">
    <property type="term" value="F:8-oxo-7,8-dihydroguanosine triphosphate pyrophosphatase activity"/>
    <property type="evidence" value="ECO:0007669"/>
    <property type="project" value="TreeGrafter"/>
</dbReference>
<evidence type="ECO:0000256" key="8">
    <source>
        <dbReference type="ARBA" id="ARBA00022842"/>
    </source>
</evidence>
<comment type="similarity">
    <text evidence="2">Belongs to the Nudix hydrolase family.</text>
</comment>
<dbReference type="PANTHER" id="PTHR47707">
    <property type="entry name" value="8-OXO-DGTP DIPHOSPHATASE"/>
    <property type="match status" value="1"/>
</dbReference>
<evidence type="ECO:0000256" key="11">
    <source>
        <dbReference type="ARBA" id="ARBA00036904"/>
    </source>
</evidence>
<dbReference type="GO" id="GO:0046872">
    <property type="term" value="F:metal ion binding"/>
    <property type="evidence" value="ECO:0007669"/>
    <property type="project" value="UniProtKB-KW"/>
</dbReference>
<dbReference type="GO" id="GO:0044715">
    <property type="term" value="F:8-oxo-dGDP phosphatase activity"/>
    <property type="evidence" value="ECO:0007669"/>
    <property type="project" value="TreeGrafter"/>
</dbReference>
<keyword evidence="8" id="KW-0460">Magnesium</keyword>
<keyword evidence="19" id="KW-1185">Reference proteome</keyword>
<keyword evidence="3" id="KW-0515">Mutator protein</keyword>
<dbReference type="Gene3D" id="3.90.79.10">
    <property type="entry name" value="Nucleoside Triphosphate Pyrophosphohydrolase"/>
    <property type="match status" value="1"/>
</dbReference>
<dbReference type="PANTHER" id="PTHR47707:SF1">
    <property type="entry name" value="NUDIX HYDROLASE FAMILY PROTEIN"/>
    <property type="match status" value="1"/>
</dbReference>
<dbReference type="OrthoDB" id="9810648at2"/>
<evidence type="ECO:0000256" key="15">
    <source>
        <dbReference type="ARBA" id="ARBA00041979"/>
    </source>
</evidence>
<dbReference type="EMBL" id="RAVZ01000313">
    <property type="protein sequence ID" value="RKG76137.1"/>
    <property type="molecule type" value="Genomic_DNA"/>
</dbReference>
<dbReference type="CDD" id="cd03425">
    <property type="entry name" value="NUDIX_MutT_NudA_like"/>
    <property type="match status" value="1"/>
</dbReference>
<dbReference type="InterPro" id="IPR015797">
    <property type="entry name" value="NUDIX_hydrolase-like_dom_sf"/>
</dbReference>
<evidence type="ECO:0000259" key="17">
    <source>
        <dbReference type="PROSITE" id="PS51462"/>
    </source>
</evidence>
<comment type="caution">
    <text evidence="18">The sequence shown here is derived from an EMBL/GenBank/DDBJ whole genome shotgun (WGS) entry which is preliminary data.</text>
</comment>
<dbReference type="EC" id="3.6.1.55" evidence="12"/>
<dbReference type="PROSITE" id="PS51462">
    <property type="entry name" value="NUDIX"/>
    <property type="match status" value="1"/>
</dbReference>
<dbReference type="PROSITE" id="PS00893">
    <property type="entry name" value="NUDIX_BOX"/>
    <property type="match status" value="1"/>
</dbReference>
<dbReference type="GO" id="GO:0035539">
    <property type="term" value="F:8-oxo-7,8-dihydrodeoxyguanosine triphosphate pyrophosphatase activity"/>
    <property type="evidence" value="ECO:0007669"/>
    <property type="project" value="UniProtKB-EC"/>
</dbReference>
<dbReference type="GO" id="GO:0006281">
    <property type="term" value="P:DNA repair"/>
    <property type="evidence" value="ECO:0007669"/>
    <property type="project" value="UniProtKB-KW"/>
</dbReference>